<proteinExistence type="predicted"/>
<sequence>MDIRLHVACGSLIKAIYNFYVIVYLVNWEVTRVKGIGWVWTGITWLGSITAFITKKYYGKEEREAQWASAQRTLHGFHQKVPRETQFQ</sequence>
<organism evidence="2 3">
    <name type="scientific">Thalictrum thalictroides</name>
    <name type="common">Rue-anemone</name>
    <name type="synonym">Anemone thalictroides</name>
    <dbReference type="NCBI Taxonomy" id="46969"/>
    <lineage>
        <taxon>Eukaryota</taxon>
        <taxon>Viridiplantae</taxon>
        <taxon>Streptophyta</taxon>
        <taxon>Embryophyta</taxon>
        <taxon>Tracheophyta</taxon>
        <taxon>Spermatophyta</taxon>
        <taxon>Magnoliopsida</taxon>
        <taxon>Ranunculales</taxon>
        <taxon>Ranunculaceae</taxon>
        <taxon>Thalictroideae</taxon>
        <taxon>Thalictrum</taxon>
    </lineage>
</organism>
<evidence type="ECO:0000313" key="3">
    <source>
        <dbReference type="Proteomes" id="UP000554482"/>
    </source>
</evidence>
<comment type="caution">
    <text evidence="2">The sequence shown here is derived from an EMBL/GenBank/DDBJ whole genome shotgun (WGS) entry which is preliminary data.</text>
</comment>
<name>A0A7J6W1T2_THATH</name>
<keyword evidence="1" id="KW-0472">Membrane</keyword>
<reference evidence="2 3" key="1">
    <citation type="submission" date="2020-06" db="EMBL/GenBank/DDBJ databases">
        <title>Transcriptomic and genomic resources for Thalictrum thalictroides and T. hernandezii: Facilitating candidate gene discovery in an emerging model plant lineage.</title>
        <authorList>
            <person name="Arias T."/>
            <person name="Riano-Pachon D.M."/>
            <person name="Di Stilio V.S."/>
        </authorList>
    </citation>
    <scope>NUCLEOTIDE SEQUENCE [LARGE SCALE GENOMIC DNA]</scope>
    <source>
        <strain evidence="3">cv. WT478/WT964</strain>
        <tissue evidence="2">Leaves</tissue>
    </source>
</reference>
<dbReference type="OrthoDB" id="2929958at2759"/>
<feature type="transmembrane region" description="Helical" evidence="1">
    <location>
        <begin position="36"/>
        <end position="54"/>
    </location>
</feature>
<feature type="transmembrane region" description="Helical" evidence="1">
    <location>
        <begin position="12"/>
        <end position="30"/>
    </location>
</feature>
<evidence type="ECO:0000313" key="2">
    <source>
        <dbReference type="EMBL" id="KAF5190285.1"/>
    </source>
</evidence>
<keyword evidence="1" id="KW-0812">Transmembrane</keyword>
<protein>
    <submittedName>
        <fullName evidence="2">Uncharacterized protein</fullName>
    </submittedName>
</protein>
<evidence type="ECO:0000256" key="1">
    <source>
        <dbReference type="SAM" id="Phobius"/>
    </source>
</evidence>
<keyword evidence="1" id="KW-1133">Transmembrane helix</keyword>
<gene>
    <name evidence="2" type="ORF">FRX31_020130</name>
</gene>
<dbReference type="EMBL" id="JABWDY010024388">
    <property type="protein sequence ID" value="KAF5190285.1"/>
    <property type="molecule type" value="Genomic_DNA"/>
</dbReference>
<dbReference type="AlphaFoldDB" id="A0A7J6W1T2"/>
<dbReference type="Proteomes" id="UP000554482">
    <property type="component" value="Unassembled WGS sequence"/>
</dbReference>
<keyword evidence="3" id="KW-1185">Reference proteome</keyword>
<accession>A0A7J6W1T2</accession>